<proteinExistence type="predicted"/>
<keyword evidence="3" id="KW-1185">Reference proteome</keyword>
<gene>
    <name evidence="2" type="ORF">ENSA5_32540</name>
</gene>
<comment type="caution">
    <text evidence="2">The sequence shown here is derived from an EMBL/GenBank/DDBJ whole genome shotgun (WGS) entry which is preliminary data.</text>
</comment>
<sequence length="112" mass="11637">MTRTRSLLLTALVGFVPGLVLGGCYSGFDVEDKQPPAGFPGGKCLGSVCNQGVECIVDEQVCVDLVDPCKGIYCGGNGACGVDLDTSLPFCTCNPGYTNEMYAYFCTATSGL</sequence>
<feature type="domain" description="EGF-like" evidence="1">
    <location>
        <begin position="65"/>
        <end position="100"/>
    </location>
</feature>
<evidence type="ECO:0000313" key="2">
    <source>
        <dbReference type="EMBL" id="PRP97561.1"/>
    </source>
</evidence>
<protein>
    <recommendedName>
        <fullName evidence="1">EGF-like domain-containing protein</fullName>
    </recommendedName>
</protein>
<dbReference type="EMBL" id="PVNK01000152">
    <property type="protein sequence ID" value="PRP97561.1"/>
    <property type="molecule type" value="Genomic_DNA"/>
</dbReference>
<dbReference type="PROSITE" id="PS51257">
    <property type="entry name" value="PROKAR_LIPOPROTEIN"/>
    <property type="match status" value="1"/>
</dbReference>
<dbReference type="AlphaFoldDB" id="A0A2S9XXW2"/>
<dbReference type="RefSeq" id="WP_106392611.1">
    <property type="nucleotide sequence ID" value="NZ_PVNK01000152.1"/>
</dbReference>
<dbReference type="OrthoDB" id="9854491at2"/>
<evidence type="ECO:0000259" key="1">
    <source>
        <dbReference type="PROSITE" id="PS50026"/>
    </source>
</evidence>
<accession>A0A2S9XXW2</accession>
<name>A0A2S9XXW2_9BACT</name>
<dbReference type="PROSITE" id="PS50026">
    <property type="entry name" value="EGF_3"/>
    <property type="match status" value="1"/>
</dbReference>
<dbReference type="Proteomes" id="UP000237968">
    <property type="component" value="Unassembled WGS sequence"/>
</dbReference>
<organism evidence="2 3">
    <name type="scientific">Enhygromyxa salina</name>
    <dbReference type="NCBI Taxonomy" id="215803"/>
    <lineage>
        <taxon>Bacteria</taxon>
        <taxon>Pseudomonadati</taxon>
        <taxon>Myxococcota</taxon>
        <taxon>Polyangia</taxon>
        <taxon>Nannocystales</taxon>
        <taxon>Nannocystaceae</taxon>
        <taxon>Enhygromyxa</taxon>
    </lineage>
</organism>
<reference evidence="2 3" key="1">
    <citation type="submission" date="2018-03" db="EMBL/GenBank/DDBJ databases">
        <title>Draft Genome Sequences of the Obligatory Marine Myxobacteria Enhygromyxa salina SWB005.</title>
        <authorList>
            <person name="Poehlein A."/>
            <person name="Moghaddam J.A."/>
            <person name="Harms H."/>
            <person name="Alanjari M."/>
            <person name="Koenig G.M."/>
            <person name="Daniel R."/>
            <person name="Schaeberle T.F."/>
        </authorList>
    </citation>
    <scope>NUCLEOTIDE SEQUENCE [LARGE SCALE GENOMIC DNA]</scope>
    <source>
        <strain evidence="2 3">SWB005</strain>
    </source>
</reference>
<evidence type="ECO:0000313" key="3">
    <source>
        <dbReference type="Proteomes" id="UP000237968"/>
    </source>
</evidence>
<dbReference type="InterPro" id="IPR000742">
    <property type="entry name" value="EGF"/>
</dbReference>